<accession>A0A3M6QXJ8</accession>
<dbReference type="EMBL" id="RDQO01000001">
    <property type="protein sequence ID" value="RMX07631.1"/>
    <property type="molecule type" value="Genomic_DNA"/>
</dbReference>
<dbReference type="OrthoDB" id="5295943at2"/>
<evidence type="ECO:0000313" key="3">
    <source>
        <dbReference type="Proteomes" id="UP000278006"/>
    </source>
</evidence>
<dbReference type="PIRSF" id="PIRSF032131">
    <property type="entry name" value="UCP032131"/>
    <property type="match status" value="1"/>
</dbReference>
<comment type="caution">
    <text evidence="2">The sequence shown here is derived from an EMBL/GenBank/DDBJ whole genome shotgun (WGS) entry which is preliminary data.</text>
</comment>
<organism evidence="2 3">
    <name type="scientific">Corticibacter populi</name>
    <dbReference type="NCBI Taxonomy" id="1550736"/>
    <lineage>
        <taxon>Bacteria</taxon>
        <taxon>Pseudomonadati</taxon>
        <taxon>Pseudomonadota</taxon>
        <taxon>Betaproteobacteria</taxon>
        <taxon>Burkholderiales</taxon>
        <taxon>Comamonadaceae</taxon>
        <taxon>Corticibacter</taxon>
    </lineage>
</organism>
<feature type="region of interest" description="Disordered" evidence="1">
    <location>
        <begin position="45"/>
        <end position="94"/>
    </location>
</feature>
<dbReference type="InterPro" id="IPR009562">
    <property type="entry name" value="DUF1178"/>
</dbReference>
<dbReference type="AlphaFoldDB" id="A0A3M6QXJ8"/>
<dbReference type="Pfam" id="PF06676">
    <property type="entry name" value="DUF1178"/>
    <property type="match status" value="1"/>
</dbReference>
<gene>
    <name evidence="2" type="ORF">D8I35_00315</name>
</gene>
<reference evidence="2 3" key="1">
    <citation type="submission" date="2018-10" db="EMBL/GenBank/DDBJ databases">
        <title>Draft genome of Cortibacter populi DSM10536.</title>
        <authorList>
            <person name="Bernier A.-M."/>
            <person name="Bernard K."/>
        </authorList>
    </citation>
    <scope>NUCLEOTIDE SEQUENCE [LARGE SCALE GENOMIC DNA]</scope>
    <source>
        <strain evidence="2 3">DSM 105136</strain>
    </source>
</reference>
<evidence type="ECO:0000313" key="2">
    <source>
        <dbReference type="EMBL" id="RMX07631.1"/>
    </source>
</evidence>
<sequence length="162" mass="17436">MKVLDLRCDSGHVFEGWFASDDDYQSQMSRGLLQCPVCNSPHVGKTLSAPRLNAKSNTRSASAASARPEDALTPPGALHAAESPGPAQRAAMQARWLRQARELVRQAEDVGGNFPNEARRIHAGEAPERPIHGQASVGEMVELLQEGIAVLPLPDVVNEPVQ</sequence>
<proteinExistence type="predicted"/>
<evidence type="ECO:0000256" key="1">
    <source>
        <dbReference type="SAM" id="MobiDB-lite"/>
    </source>
</evidence>
<dbReference type="RefSeq" id="WP_122225752.1">
    <property type="nucleotide sequence ID" value="NZ_RDQO01000001.1"/>
</dbReference>
<keyword evidence="3" id="KW-1185">Reference proteome</keyword>
<dbReference type="Proteomes" id="UP000278006">
    <property type="component" value="Unassembled WGS sequence"/>
</dbReference>
<name>A0A3M6QXJ8_9BURK</name>
<protein>
    <submittedName>
        <fullName evidence="2">DUF1178 family protein</fullName>
    </submittedName>
</protein>